<dbReference type="PANTHER" id="PTHR43362">
    <property type="entry name" value="MANNITOL DEHYDROGENASE DSF1-RELATED"/>
    <property type="match status" value="1"/>
</dbReference>
<dbReference type="PROSITE" id="PS00974">
    <property type="entry name" value="MANNITOL_DHGENASE"/>
    <property type="match status" value="1"/>
</dbReference>
<dbReference type="Gene3D" id="3.40.50.720">
    <property type="entry name" value="NAD(P)-binding Rossmann-like Domain"/>
    <property type="match status" value="1"/>
</dbReference>
<evidence type="ECO:0000256" key="1">
    <source>
        <dbReference type="ARBA" id="ARBA00006541"/>
    </source>
</evidence>
<dbReference type="Pfam" id="PF01232">
    <property type="entry name" value="Mannitol_dh"/>
    <property type="match status" value="1"/>
</dbReference>
<dbReference type="Gene3D" id="1.10.1040.10">
    <property type="entry name" value="N-(1-d-carboxylethyl)-l-norvaline Dehydrogenase, domain 2"/>
    <property type="match status" value="1"/>
</dbReference>
<feature type="domain" description="Mannitol dehydrogenase C-terminal" evidence="8">
    <location>
        <begin position="245"/>
        <end position="423"/>
    </location>
</feature>
<organism evidence="9 10">
    <name type="scientific">Jiangella ureilytica</name>
    <dbReference type="NCBI Taxonomy" id="2530374"/>
    <lineage>
        <taxon>Bacteria</taxon>
        <taxon>Bacillati</taxon>
        <taxon>Actinomycetota</taxon>
        <taxon>Actinomycetes</taxon>
        <taxon>Jiangellales</taxon>
        <taxon>Jiangellaceae</taxon>
        <taxon>Jiangella</taxon>
    </lineage>
</organism>
<reference evidence="9 10" key="1">
    <citation type="submission" date="2019-02" db="EMBL/GenBank/DDBJ databases">
        <title>Draft genome sequences of novel Actinobacteria.</title>
        <authorList>
            <person name="Sahin N."/>
            <person name="Ay H."/>
            <person name="Saygin H."/>
        </authorList>
    </citation>
    <scope>NUCLEOTIDE SEQUENCE [LARGE SCALE GENOMIC DNA]</scope>
    <source>
        <strain evidence="9 10">KC603</strain>
    </source>
</reference>
<keyword evidence="4" id="KW-0560">Oxidoreductase</keyword>
<keyword evidence="5" id="KW-0520">NAD</keyword>
<dbReference type="SUPFAM" id="SSF48179">
    <property type="entry name" value="6-phosphogluconate dehydrogenase C-terminal domain-like"/>
    <property type="match status" value="1"/>
</dbReference>
<dbReference type="AlphaFoldDB" id="A0A4V2XVM2"/>
<dbReference type="InterPro" id="IPR050988">
    <property type="entry name" value="Mannitol_DH/Oxidoreductase"/>
</dbReference>
<dbReference type="EMBL" id="SMKL01000113">
    <property type="protein sequence ID" value="TDC45995.1"/>
    <property type="molecule type" value="Genomic_DNA"/>
</dbReference>
<evidence type="ECO:0000313" key="9">
    <source>
        <dbReference type="EMBL" id="TDC45995.1"/>
    </source>
</evidence>
<dbReference type="GO" id="GO:0019594">
    <property type="term" value="P:mannitol metabolic process"/>
    <property type="evidence" value="ECO:0007669"/>
    <property type="project" value="InterPro"/>
</dbReference>
<evidence type="ECO:0000256" key="2">
    <source>
        <dbReference type="ARBA" id="ARBA00012939"/>
    </source>
</evidence>
<dbReference type="EC" id="1.1.1.17" evidence="2"/>
<comment type="caution">
    <text evidence="9">The sequence shown here is derived from an EMBL/GenBank/DDBJ whole genome shotgun (WGS) entry which is preliminary data.</text>
</comment>
<name>A0A4V2XVM2_9ACTN</name>
<dbReference type="InterPro" id="IPR013328">
    <property type="entry name" value="6PGD_dom2"/>
</dbReference>
<feature type="domain" description="Mannitol dehydrogenase N-terminal" evidence="7">
    <location>
        <begin position="19"/>
        <end position="229"/>
    </location>
</feature>
<dbReference type="OrthoDB" id="271711at2"/>
<dbReference type="RefSeq" id="WP_131988623.1">
    <property type="nucleotide sequence ID" value="NZ_SMKL01000113.1"/>
</dbReference>
<sequence>MAAPTLGRGRLAAPAAPVRAVHLGLGAFHRAHQAWYLHRMAEPWGVAAFTGTRPDAAAALAPQDGLYTLLTRSPDRDHAEIIPTLSEVHDGADLATWRARLADPGVALVTLTITEAGYRGGTAAERLALGLDARRAAGAGPLTIASCDNLAGNGAAARAVVLEACTARDPSLTAWVDENVAFPSSMVDRITPHATDADRAAAERATGYADAAPVVTEPFSEWVAEDALRAVAPGLADAGVTFVPDVTPYERRKLFVLNGGHSLLAYAGPLRGHDTVAACMGDPELTGPLEQWWDETGCVLGFPPGELAAYRAAVRGRFANARMGHRLAQIAADGSLKLPVRAADVVRAVRRRGAMPDGAAVLLAGWLLHLRGHGVALADPGAAALADGVRSAPDAHRAAAVVVGHVVPDLAADHELVDRVAVHASRMESAA</sequence>
<dbReference type="InterPro" id="IPR000669">
    <property type="entry name" value="Mannitol_DH"/>
</dbReference>
<keyword evidence="10" id="KW-1185">Reference proteome</keyword>
<dbReference type="SUPFAM" id="SSF51735">
    <property type="entry name" value="NAD(P)-binding Rossmann-fold domains"/>
    <property type="match status" value="1"/>
</dbReference>
<gene>
    <name evidence="9" type="ORF">E1212_27905</name>
</gene>
<protein>
    <recommendedName>
        <fullName evidence="3">Mannitol-1-phosphate 5-dehydrogenase</fullName>
        <ecNumber evidence="2">1.1.1.17</ecNumber>
    </recommendedName>
</protein>
<evidence type="ECO:0000259" key="8">
    <source>
        <dbReference type="Pfam" id="PF08125"/>
    </source>
</evidence>
<dbReference type="InterPro" id="IPR013131">
    <property type="entry name" value="Mannitol_DH_N"/>
</dbReference>
<dbReference type="InterPro" id="IPR008927">
    <property type="entry name" value="6-PGluconate_DH-like_C_sf"/>
</dbReference>
<proteinExistence type="inferred from homology"/>
<evidence type="ECO:0000256" key="4">
    <source>
        <dbReference type="ARBA" id="ARBA00023002"/>
    </source>
</evidence>
<comment type="similarity">
    <text evidence="1">Belongs to the mannitol dehydrogenase family.</text>
</comment>
<evidence type="ECO:0000259" key="7">
    <source>
        <dbReference type="Pfam" id="PF01232"/>
    </source>
</evidence>
<evidence type="ECO:0000256" key="3">
    <source>
        <dbReference type="ARBA" id="ARBA00016219"/>
    </source>
</evidence>
<accession>A0A4V2XVM2</accession>
<dbReference type="InterPro" id="IPR036291">
    <property type="entry name" value="NAD(P)-bd_dom_sf"/>
</dbReference>
<evidence type="ECO:0000256" key="6">
    <source>
        <dbReference type="ARBA" id="ARBA00048615"/>
    </source>
</evidence>
<dbReference type="PRINTS" id="PR00084">
    <property type="entry name" value="MTLDHDRGNASE"/>
</dbReference>
<evidence type="ECO:0000256" key="5">
    <source>
        <dbReference type="ARBA" id="ARBA00023027"/>
    </source>
</evidence>
<dbReference type="Proteomes" id="UP000295621">
    <property type="component" value="Unassembled WGS sequence"/>
</dbReference>
<evidence type="ECO:0000313" key="10">
    <source>
        <dbReference type="Proteomes" id="UP000295621"/>
    </source>
</evidence>
<dbReference type="InterPro" id="IPR023027">
    <property type="entry name" value="Mannitol_DH_CS"/>
</dbReference>
<comment type="catalytic activity">
    <reaction evidence="6">
        <text>D-mannitol 1-phosphate + NAD(+) = beta-D-fructose 6-phosphate + NADH + H(+)</text>
        <dbReference type="Rhea" id="RHEA:19661"/>
        <dbReference type="ChEBI" id="CHEBI:15378"/>
        <dbReference type="ChEBI" id="CHEBI:57540"/>
        <dbReference type="ChEBI" id="CHEBI:57634"/>
        <dbReference type="ChEBI" id="CHEBI:57945"/>
        <dbReference type="ChEBI" id="CHEBI:61381"/>
        <dbReference type="EC" id="1.1.1.17"/>
    </reaction>
</comment>
<dbReference type="GO" id="GO:0008926">
    <property type="term" value="F:mannitol-1-phosphate 5-dehydrogenase activity"/>
    <property type="evidence" value="ECO:0007669"/>
    <property type="project" value="UniProtKB-EC"/>
</dbReference>
<dbReference type="PANTHER" id="PTHR43362:SF1">
    <property type="entry name" value="MANNITOL DEHYDROGENASE 2-RELATED"/>
    <property type="match status" value="1"/>
</dbReference>
<dbReference type="Pfam" id="PF08125">
    <property type="entry name" value="Mannitol_dh_C"/>
    <property type="match status" value="1"/>
</dbReference>
<dbReference type="InterPro" id="IPR013118">
    <property type="entry name" value="Mannitol_DH_C"/>
</dbReference>